<name>A0A5C6PT18_9TELE</name>
<dbReference type="Gene3D" id="1.10.3580.10">
    <property type="entry name" value="ATP12 ATPase"/>
    <property type="match status" value="1"/>
</dbReference>
<dbReference type="GO" id="GO:0035091">
    <property type="term" value="F:phosphatidylinositol binding"/>
    <property type="evidence" value="ECO:0007669"/>
    <property type="project" value="InterPro"/>
</dbReference>
<dbReference type="AlphaFoldDB" id="A0A5C6PT18"/>
<dbReference type="InterPro" id="IPR008942">
    <property type="entry name" value="ENTH_VHS"/>
</dbReference>
<dbReference type="FunFam" id="1.25.40.90:FF:000003">
    <property type="entry name" value="TOM1-like protein 2 isoform X1"/>
    <property type="match status" value="1"/>
</dbReference>
<feature type="domain" description="VHS" evidence="5">
    <location>
        <begin position="139"/>
        <end position="318"/>
    </location>
</feature>
<reference evidence="6 7" key="1">
    <citation type="submission" date="2019-04" db="EMBL/GenBank/DDBJ databases">
        <title>Chromosome genome assembly for Takifugu flavidus.</title>
        <authorList>
            <person name="Xiao S."/>
        </authorList>
    </citation>
    <scope>NUCLEOTIDE SEQUENCE [LARGE SCALE GENOMIC DNA]</scope>
    <source>
        <strain evidence="6">HTHZ2018</strain>
        <tissue evidence="6">Muscle</tissue>
    </source>
</reference>
<evidence type="ECO:0000256" key="2">
    <source>
        <dbReference type="ARBA" id="ARBA00022448"/>
    </source>
</evidence>
<dbReference type="SMART" id="SM00288">
    <property type="entry name" value="VHS"/>
    <property type="match status" value="1"/>
</dbReference>
<comment type="similarity">
    <text evidence="1">Belongs to the TOM1 family.</text>
</comment>
<evidence type="ECO:0000313" key="6">
    <source>
        <dbReference type="EMBL" id="TWW81507.1"/>
    </source>
</evidence>
<dbReference type="SUPFAM" id="SSF89009">
    <property type="entry name" value="GAT-like domain"/>
    <property type="match status" value="1"/>
</dbReference>
<dbReference type="GO" id="GO:0015031">
    <property type="term" value="P:protein transport"/>
    <property type="evidence" value="ECO:0007669"/>
    <property type="project" value="UniProtKB-KW"/>
</dbReference>
<comment type="caution">
    <text evidence="6">The sequence shown here is derived from an EMBL/GenBank/DDBJ whole genome shotgun (WGS) entry which is preliminary data.</text>
</comment>
<proteinExistence type="inferred from homology"/>
<gene>
    <name evidence="6" type="ORF">D4764_01G0013220</name>
</gene>
<dbReference type="Gene3D" id="1.20.58.160">
    <property type="match status" value="1"/>
</dbReference>
<accession>A0A5C6PT18</accession>
<dbReference type="InterPro" id="IPR002014">
    <property type="entry name" value="VHS_dom"/>
</dbReference>
<dbReference type="Pfam" id="PF00790">
    <property type="entry name" value="VHS"/>
    <property type="match status" value="1"/>
</dbReference>
<feature type="compositionally biased region" description="Basic and acidic residues" evidence="4">
    <location>
        <begin position="634"/>
        <end position="643"/>
    </location>
</feature>
<keyword evidence="3" id="KW-0653">Protein transport</keyword>
<dbReference type="SUPFAM" id="SSF160909">
    <property type="entry name" value="ATP12-like"/>
    <property type="match status" value="1"/>
</dbReference>
<keyword evidence="7" id="KW-1185">Reference proteome</keyword>
<dbReference type="InterPro" id="IPR038425">
    <property type="entry name" value="GAT_sf"/>
</dbReference>
<feature type="compositionally biased region" description="Polar residues" evidence="4">
    <location>
        <begin position="532"/>
        <end position="547"/>
    </location>
</feature>
<evidence type="ECO:0000256" key="4">
    <source>
        <dbReference type="SAM" id="MobiDB-lite"/>
    </source>
</evidence>
<dbReference type="GO" id="GO:0030276">
    <property type="term" value="F:clathrin binding"/>
    <property type="evidence" value="ECO:0007669"/>
    <property type="project" value="TreeGrafter"/>
</dbReference>
<dbReference type="PANTHER" id="PTHR13856">
    <property type="entry name" value="VHS DOMAIN CONTAINING PROTEIN FAMILY"/>
    <property type="match status" value="1"/>
</dbReference>
<feature type="region of interest" description="Disordered" evidence="4">
    <location>
        <begin position="602"/>
        <end position="643"/>
    </location>
</feature>
<dbReference type="GO" id="GO:0043130">
    <property type="term" value="F:ubiquitin binding"/>
    <property type="evidence" value="ECO:0007669"/>
    <property type="project" value="InterPro"/>
</dbReference>
<evidence type="ECO:0000256" key="3">
    <source>
        <dbReference type="ARBA" id="ARBA00022927"/>
    </source>
</evidence>
<dbReference type="Proteomes" id="UP000324091">
    <property type="component" value="Chromosome 1"/>
</dbReference>
<dbReference type="PANTHER" id="PTHR13856:SF31">
    <property type="entry name" value="TOM1-LIKE PROTEIN 2"/>
    <property type="match status" value="1"/>
</dbReference>
<dbReference type="Gene3D" id="1.25.40.90">
    <property type="match status" value="2"/>
</dbReference>
<dbReference type="SUPFAM" id="SSF48464">
    <property type="entry name" value="ENTH/VHS domain"/>
    <property type="match status" value="2"/>
</dbReference>
<feature type="region of interest" description="Disordered" evidence="4">
    <location>
        <begin position="532"/>
        <end position="566"/>
    </location>
</feature>
<dbReference type="GO" id="GO:0005768">
    <property type="term" value="C:endosome"/>
    <property type="evidence" value="ECO:0007669"/>
    <property type="project" value="TreeGrafter"/>
</dbReference>
<protein>
    <submittedName>
        <fullName evidence="6">TOM1-like protein 2</fullName>
    </submittedName>
</protein>
<keyword evidence="2" id="KW-0813">Transport</keyword>
<organism evidence="6 7">
    <name type="scientific">Takifugu flavidus</name>
    <name type="common">sansaifugu</name>
    <dbReference type="NCBI Taxonomy" id="433684"/>
    <lineage>
        <taxon>Eukaryota</taxon>
        <taxon>Metazoa</taxon>
        <taxon>Chordata</taxon>
        <taxon>Craniata</taxon>
        <taxon>Vertebrata</taxon>
        <taxon>Euteleostomi</taxon>
        <taxon>Actinopterygii</taxon>
        <taxon>Neopterygii</taxon>
        <taxon>Teleostei</taxon>
        <taxon>Neoteleostei</taxon>
        <taxon>Acanthomorphata</taxon>
        <taxon>Eupercaria</taxon>
        <taxon>Tetraodontiformes</taxon>
        <taxon>Tetradontoidea</taxon>
        <taxon>Tetraodontidae</taxon>
        <taxon>Takifugu</taxon>
    </lineage>
</organism>
<dbReference type="GO" id="GO:0007165">
    <property type="term" value="P:signal transduction"/>
    <property type="evidence" value="ECO:0007669"/>
    <property type="project" value="TreeGrafter"/>
</dbReference>
<dbReference type="InterPro" id="IPR023335">
    <property type="entry name" value="ATP12_ortho_dom_sf"/>
</dbReference>
<evidence type="ECO:0000256" key="1">
    <source>
        <dbReference type="ARBA" id="ARBA00007708"/>
    </source>
</evidence>
<evidence type="ECO:0000313" key="7">
    <source>
        <dbReference type="Proteomes" id="UP000324091"/>
    </source>
</evidence>
<dbReference type="PROSITE" id="PS50179">
    <property type="entry name" value="VHS"/>
    <property type="match status" value="1"/>
</dbReference>
<dbReference type="PIRSF" id="PIRSF036948">
    <property type="entry name" value="TOM1"/>
    <property type="match status" value="1"/>
</dbReference>
<sequence length="643" mass="70064">MSQYLKVKTTLCNTALDNPTQRNNDQMITAALKFLETDTVWYNVTIGSSSSILGPEIPEATKDTLRQHLNSYNFWSLTGFEYVITQLKSVVLSFGIIDRHLSVEQAVLLSRLEEEYQNKMEFLLGNPFSTPVGHCIERATDGSLQNEDWTLNMEICDIINETEDGPKDAIRAMKKRLNGNRNYREVMLALTVLETCVKNCGHRFHALVTSRDFVDGVLVKIISPKNNPPRIVQDKVLALIQTKLLVKPLSLGALVLEQLYQYPNKSVIGGELKCNGKIVVIPFPKMAKAWADAFRSSPDLTGVVQVYEELKRKGIEFPTSELETLSPIQTPQRTASAPEGDSTLLKYGNITSQPTSQTIPPAYTTPQVPNIHASGAINPTPEQICRLRSELDIVRGNTKVMSEMLTEMVPGQEDASDYELLQARKYERFRTGRSSAQSVNNGVLSEATEDNLIDLGPGSPAVVSNMVNAASTNLPSTNVVGPSSPATLASRLAGLDMGADSVSSTLSSLSSGKPPPTQDDFDVFAQTRTGVLSTPAHTNTTAEDTTSGPPPTLDVLQPAPGAGVDRQNSVMDDIEQWLCTDVIGDEVEEGVTSEEFDKFLEERAKAAEVTPSLPSPPSGDPGTTQGTPNRKKPARQEDGLLAM</sequence>
<dbReference type="GO" id="GO:0016020">
    <property type="term" value="C:membrane"/>
    <property type="evidence" value="ECO:0007669"/>
    <property type="project" value="TreeGrafter"/>
</dbReference>
<dbReference type="InterPro" id="IPR014645">
    <property type="entry name" value="TOM1"/>
</dbReference>
<dbReference type="EMBL" id="RHFK02000001">
    <property type="protein sequence ID" value="TWW81507.1"/>
    <property type="molecule type" value="Genomic_DNA"/>
</dbReference>
<evidence type="ECO:0000259" key="5">
    <source>
        <dbReference type="PROSITE" id="PS50179"/>
    </source>
</evidence>